<dbReference type="AlphaFoldDB" id="A0AAD7HMZ5"/>
<dbReference type="PANTHER" id="PTHR40465">
    <property type="entry name" value="CHROMOSOME 1, WHOLE GENOME SHOTGUN SEQUENCE"/>
    <property type="match status" value="1"/>
</dbReference>
<dbReference type="PANTHER" id="PTHR40465:SF1">
    <property type="entry name" value="DUF6534 DOMAIN-CONTAINING PROTEIN"/>
    <property type="match status" value="1"/>
</dbReference>
<comment type="caution">
    <text evidence="3">The sequence shown here is derived from an EMBL/GenBank/DDBJ whole genome shotgun (WGS) entry which is preliminary data.</text>
</comment>
<evidence type="ECO:0000256" key="1">
    <source>
        <dbReference type="SAM" id="Phobius"/>
    </source>
</evidence>
<dbReference type="EMBL" id="JARKIB010000209">
    <property type="protein sequence ID" value="KAJ7723669.1"/>
    <property type="molecule type" value="Genomic_DNA"/>
</dbReference>
<dbReference type="InterPro" id="IPR045339">
    <property type="entry name" value="DUF6534"/>
</dbReference>
<feature type="transmembrane region" description="Helical" evidence="1">
    <location>
        <begin position="131"/>
        <end position="153"/>
    </location>
</feature>
<dbReference type="Proteomes" id="UP001215598">
    <property type="component" value="Unassembled WGS sequence"/>
</dbReference>
<proteinExistence type="predicted"/>
<dbReference type="Pfam" id="PF20152">
    <property type="entry name" value="DUF6534"/>
    <property type="match status" value="1"/>
</dbReference>
<feature type="transmembrane region" description="Helical" evidence="1">
    <location>
        <begin position="165"/>
        <end position="189"/>
    </location>
</feature>
<gene>
    <name evidence="3" type="ORF">B0H16DRAFT_1737112</name>
</gene>
<evidence type="ECO:0000313" key="4">
    <source>
        <dbReference type="Proteomes" id="UP001215598"/>
    </source>
</evidence>
<keyword evidence="1" id="KW-1133">Transmembrane helix</keyword>
<feature type="transmembrane region" description="Helical" evidence="1">
    <location>
        <begin position="56"/>
        <end position="80"/>
    </location>
</feature>
<reference evidence="3" key="1">
    <citation type="submission" date="2023-03" db="EMBL/GenBank/DDBJ databases">
        <title>Massive genome expansion in bonnet fungi (Mycena s.s.) driven by repeated elements and novel gene families across ecological guilds.</title>
        <authorList>
            <consortium name="Lawrence Berkeley National Laboratory"/>
            <person name="Harder C.B."/>
            <person name="Miyauchi S."/>
            <person name="Viragh M."/>
            <person name="Kuo A."/>
            <person name="Thoen E."/>
            <person name="Andreopoulos B."/>
            <person name="Lu D."/>
            <person name="Skrede I."/>
            <person name="Drula E."/>
            <person name="Henrissat B."/>
            <person name="Morin E."/>
            <person name="Kohler A."/>
            <person name="Barry K."/>
            <person name="LaButti K."/>
            <person name="Morin E."/>
            <person name="Salamov A."/>
            <person name="Lipzen A."/>
            <person name="Mereny Z."/>
            <person name="Hegedus B."/>
            <person name="Baldrian P."/>
            <person name="Stursova M."/>
            <person name="Weitz H."/>
            <person name="Taylor A."/>
            <person name="Grigoriev I.V."/>
            <person name="Nagy L.G."/>
            <person name="Martin F."/>
            <person name="Kauserud H."/>
        </authorList>
    </citation>
    <scope>NUCLEOTIDE SEQUENCE</scope>
    <source>
        <strain evidence="3">CBHHK182m</strain>
    </source>
</reference>
<feature type="transmembrane region" description="Helical" evidence="1">
    <location>
        <begin position="209"/>
        <end position="230"/>
    </location>
</feature>
<accession>A0AAD7HMZ5</accession>
<name>A0AAD7HMZ5_9AGAR</name>
<sequence length="868" mass="97339">MAGTTLPPPGLLPKFDNTLGALLVGGLAATALWGVTCVQTYTFFMGGSTDRASQKTLVALLWVLDTFDTVLNCHILYFYLVTNYLNPEAIIFPVWSIIVHVAATALSNFIVRSAFARRVYRLSNGNIPGTVWLVVLSTLDLTCGIIITAKAFTMKTFFQLISLSSLMYLNFAAGTAADLSVALALCYLLRGSRTGFERTDSLIRMLMKYAVNTGLIVAFDAAAGMLSFVFMPTNFIFLGFYLLLSKLYLNSYLAILNAGPKLRERLGDPKTIHLSRIQSTMRWRSGYDAEGQISDSQPTLALSKPEFPQPVDRISRRKRFSPNSEGFVEGFRDQDDERLARNWLAGEATPMCEPSITSLSHSGKTSGGSLPILPSEILHEIFDRTIPSEIMLNANLSCGPDSPWCSSMVTKRALVLVCRSWYNAGIDLLYRTITIRRVPGIQALLSALVENPLLGGFVRSITIACFVPRTYRATIHPDLTRLIRLCPALTSLNHLPPFPPPKPFRFPALPSTVTSLKFALHEELSTVYATLQLYCGQLEELSIRVVDDEVFDALELDFPRLHTLHLTLGGNTVTCKFSANWRTPKLTHLTFHVSTDLEHAQFLDFSYEDLLRKHGRGLQYLAFPGVLPAGSMHNQHLPVMDFAPLLARCPGLEHVVLPADFGLDPQSPTFPTIKWLDVWTQELYENLAFPRRLPLFPNIISPRFLDTGLIALMDDVPRAFDPRVRGDWFMKFPGLSIRQDERDGLLSIQLTDLLAVDDWHFTYFGAVEIRAVRREQEVFDYGGGNVRMAPHNLKLQEARRKEYADSQAMERPTIHPTEIYDDPEIVDDLAPDLFHEWLEDESDGGSEDSWFSLESEEDNALGNEFYDL</sequence>
<feature type="transmembrane region" description="Helical" evidence="1">
    <location>
        <begin position="20"/>
        <end position="44"/>
    </location>
</feature>
<keyword evidence="4" id="KW-1185">Reference proteome</keyword>
<evidence type="ECO:0000313" key="3">
    <source>
        <dbReference type="EMBL" id="KAJ7723669.1"/>
    </source>
</evidence>
<keyword evidence="1" id="KW-0472">Membrane</keyword>
<feature type="transmembrane region" description="Helical" evidence="1">
    <location>
        <begin position="92"/>
        <end position="111"/>
    </location>
</feature>
<evidence type="ECO:0000259" key="2">
    <source>
        <dbReference type="Pfam" id="PF20152"/>
    </source>
</evidence>
<protein>
    <recommendedName>
        <fullName evidence="2">DUF6534 domain-containing protein</fullName>
    </recommendedName>
</protein>
<keyword evidence="1" id="KW-0812">Transmembrane</keyword>
<organism evidence="3 4">
    <name type="scientific">Mycena metata</name>
    <dbReference type="NCBI Taxonomy" id="1033252"/>
    <lineage>
        <taxon>Eukaryota</taxon>
        <taxon>Fungi</taxon>
        <taxon>Dikarya</taxon>
        <taxon>Basidiomycota</taxon>
        <taxon>Agaricomycotina</taxon>
        <taxon>Agaricomycetes</taxon>
        <taxon>Agaricomycetidae</taxon>
        <taxon>Agaricales</taxon>
        <taxon>Marasmiineae</taxon>
        <taxon>Mycenaceae</taxon>
        <taxon>Mycena</taxon>
    </lineage>
</organism>
<feature type="domain" description="DUF6534" evidence="2">
    <location>
        <begin position="175"/>
        <end position="258"/>
    </location>
</feature>